<feature type="compositionally biased region" description="Basic and acidic residues" evidence="1">
    <location>
        <begin position="668"/>
        <end position="694"/>
    </location>
</feature>
<protein>
    <submittedName>
        <fullName evidence="2">Uncharacterized protein</fullName>
    </submittedName>
</protein>
<feature type="region of interest" description="Disordered" evidence="1">
    <location>
        <begin position="251"/>
        <end position="271"/>
    </location>
</feature>
<dbReference type="EMBL" id="CDMZ01003430">
    <property type="protein sequence ID" value="CEM46339.1"/>
    <property type="molecule type" value="Genomic_DNA"/>
</dbReference>
<feature type="region of interest" description="Disordered" evidence="1">
    <location>
        <begin position="1676"/>
        <end position="1708"/>
    </location>
</feature>
<dbReference type="VEuPathDB" id="CryptoDB:Cvel_30013"/>
<evidence type="ECO:0000256" key="1">
    <source>
        <dbReference type="SAM" id="MobiDB-lite"/>
    </source>
</evidence>
<feature type="compositionally biased region" description="Basic and acidic residues" evidence="1">
    <location>
        <begin position="196"/>
        <end position="211"/>
    </location>
</feature>
<dbReference type="PhylomeDB" id="A0A0G4HQ18"/>
<accession>A0A0G4HQ18</accession>
<feature type="region of interest" description="Disordered" evidence="1">
    <location>
        <begin position="34"/>
        <end position="71"/>
    </location>
</feature>
<sequence length="1758" mass="192060">MSAVSDLQPSPQCTDPTDEQGQRALGVDSDEVMGGFEATQEAKRQEVDSSQQQTPDTPFPNIIQQPCDQGDHIGSCQKDSCALEGFRVPLEDISNHGDATCQGTHPQSKAKLQGSLQAQGGLLDHSRKTGGEQQEDCSGIEAAGSSNAPSDPVVPKPVLVPSAEREGRVHECVPFSVFPGKGEGRVLPQPDTKGMAGEKETGENESRKGDGESVCANKREKRVYKDDSGTYTTTDIEMAIPARTCDKKSKAGGGAQLLSASGTNQKGPHEARGTLGCPLAQALPAEYEPFSYLGRSHTAVVGFSDGKGGFLGRGIIESCQGGEASGLRVVVCPPERRVVFSPRVFSQLGRVSVGGDRKTRVFDKNGPRRWVNLGLVNGERGLSDLPPFGFDYTNTTACLSEVASGKGAVGSDSPPPSADSSDSGLWNLDSWLLQRAPLSFFSKSRRAVMKEVEEFEREGLKPCLWVGASFPLSESSAERGGGKPFLVAVLEWTETFSVPGSCGQRQEDLVCRNVWVTEEPVLLELCDWGLQTLLWGVADYLRLRREDLLRLSREEEVAAARGDSGRDAAAVPAAAVPPLAVAENNECSAKTKRKREEEKEEKEKKEEEQKEKEEEGECRPKSPKKARQHEREGNSGDGLQEGTDAQQEEAKENHPPGGIESMNEDQELGEKENDNNMDDERQRGGGKGVKEHTEKDADMQLWCGSAPIPPPGQISVLSMRLSPLLRGSLSPAMGGGRVRKGGARGETRLVAHFSPLVLRHLDDALDGGCVETEVVQFAGTRLCVVLKADKWKAGGSSGRCLSAFLRTRDRAGASSMIEGRIKLCGEETESESGPLLGVSQGLCGWTEVGGREFFPRVKKANVSLSRKASLSSETKGIKWGHKLSKQQRRKGWASLHLKGGVRLDILLHESKPPILSPPRLAPPLHNASMEETGAAAAVSSASVLEEEGVWGPLTLYSPKAHRKLVRRQISPYASKQTLPYEFQKKKKALEFVPHATIQLPQKVRLPVGGEGQTSVFSFSLRTMHDKFEDWCLNWDRRPVVRHVRLEMMKESGDFEGEIDVEIRGDAGKRMSRHVSTEREKGGREESVDKQQKQQQQPVVVKTFSFLHSPMSSERYGGSKSPILCADVTEFYDLLDVFGVFRLDDVVLRVRPLHRIPTTLTPNWPSLWTPSRDSVSPSPPQTFSLGMEFFLYPKGRDERFRVSEEIKYKGYVLELVSGVGDAEREGEDDCMEEAGNKADGVIRFWLRVKRETERVRVRDKSDHTQLGSLCPPPPVIIRCGLEGPSPTYWSGSRSGWLVGGHLSVFDGLFEGNRKGIASELFDLTYTANSGSDLWCSHRVQDGYGNLHPVRPRFRVPCDPTTSAQRLWVEISEPRHVPLVSLSAGADEKGRGREARFEVERWGASRRDPWKEDLIVFEDFDVMQNFRLRFFLSTSLDGVPSLRFLVTQQCPPELTEECPLPLRVCLQMSAEEKKVRVEAEAQILLSVSPPSGSWGRDECEQEVHLGERELQLLKAFLRESESLSDSCTLHVSVSVTRPWGAELVSVIEKETVREYVVAFPDFPAAMRARKPGCKPFVVPDGASATGLRLCFFAPALSSKCEGGGEGAEGSETPMVVDSVSVPVGLRGDGGGIGLQSLATSVGGIEVTTNETGEGGEGRCDYTETQTERKVATEVDTVMGQADEGEGRNGESEQERGEELGVKKGGGGVTDHPVKGTTFFFDAVSESAPKRDTSASSLPNCAWVLSWPWPDILSGFSSGHS</sequence>
<feature type="region of interest" description="Disordered" evidence="1">
    <location>
        <begin position="1646"/>
        <end position="1665"/>
    </location>
</feature>
<reference evidence="2" key="1">
    <citation type="submission" date="2014-11" db="EMBL/GenBank/DDBJ databases">
        <authorList>
            <person name="Otto D Thomas"/>
            <person name="Naeem Raeece"/>
        </authorList>
    </citation>
    <scope>NUCLEOTIDE SEQUENCE</scope>
</reference>
<organism evidence="2">
    <name type="scientific">Chromera velia CCMP2878</name>
    <dbReference type="NCBI Taxonomy" id="1169474"/>
    <lineage>
        <taxon>Eukaryota</taxon>
        <taxon>Sar</taxon>
        <taxon>Alveolata</taxon>
        <taxon>Colpodellida</taxon>
        <taxon>Chromeraceae</taxon>
        <taxon>Chromera</taxon>
    </lineage>
</organism>
<feature type="compositionally biased region" description="Basic and acidic residues" evidence="1">
    <location>
        <begin position="1653"/>
        <end position="1665"/>
    </location>
</feature>
<gene>
    <name evidence="2" type="ORF">Cvel_30013</name>
</gene>
<feature type="compositionally biased region" description="Basic and acidic residues" evidence="1">
    <location>
        <begin position="1682"/>
        <end position="1699"/>
    </location>
</feature>
<feature type="compositionally biased region" description="Polar residues" evidence="1">
    <location>
        <begin position="1"/>
        <end position="15"/>
    </location>
</feature>
<feature type="compositionally biased region" description="Polar residues" evidence="1">
    <location>
        <begin position="48"/>
        <end position="67"/>
    </location>
</feature>
<name>A0A0G4HQ18_9ALVE</name>
<feature type="compositionally biased region" description="Basic and acidic residues" evidence="1">
    <location>
        <begin position="1065"/>
        <end position="1091"/>
    </location>
</feature>
<proteinExistence type="predicted"/>
<feature type="compositionally biased region" description="Basic and acidic residues" evidence="1">
    <location>
        <begin position="594"/>
        <end position="620"/>
    </location>
</feature>
<feature type="region of interest" description="Disordered" evidence="1">
    <location>
        <begin position="1065"/>
        <end position="1096"/>
    </location>
</feature>
<feature type="region of interest" description="Disordered" evidence="1">
    <location>
        <begin position="1"/>
        <end position="22"/>
    </location>
</feature>
<feature type="compositionally biased region" description="Low complexity" evidence="1">
    <location>
        <begin position="112"/>
        <end position="123"/>
    </location>
</feature>
<evidence type="ECO:0000313" key="2">
    <source>
        <dbReference type="EMBL" id="CEM46339.1"/>
    </source>
</evidence>
<feature type="region of interest" description="Disordered" evidence="1">
    <location>
        <begin position="93"/>
        <end position="215"/>
    </location>
</feature>
<feature type="region of interest" description="Disordered" evidence="1">
    <location>
        <begin position="585"/>
        <end position="694"/>
    </location>
</feature>